<proteinExistence type="predicted"/>
<name>A0A8T1VBN8_9STRA</name>
<dbReference type="Proteomes" id="UP000694044">
    <property type="component" value="Unassembled WGS sequence"/>
</dbReference>
<keyword evidence="3" id="KW-1185">Reference proteome</keyword>
<evidence type="ECO:0000313" key="3">
    <source>
        <dbReference type="Proteomes" id="UP000694044"/>
    </source>
</evidence>
<accession>A0A8T1VBN8</accession>
<reference evidence="2" key="1">
    <citation type="submission" date="2021-02" db="EMBL/GenBank/DDBJ databases">
        <authorList>
            <person name="Palmer J.M."/>
        </authorList>
    </citation>
    <scope>NUCLEOTIDE SEQUENCE</scope>
    <source>
        <strain evidence="2">SCRP734</strain>
    </source>
</reference>
<evidence type="ECO:0000313" key="2">
    <source>
        <dbReference type="EMBL" id="KAG7378747.1"/>
    </source>
</evidence>
<feature type="region of interest" description="Disordered" evidence="1">
    <location>
        <begin position="75"/>
        <end position="136"/>
    </location>
</feature>
<evidence type="ECO:0000256" key="1">
    <source>
        <dbReference type="SAM" id="MobiDB-lite"/>
    </source>
</evidence>
<organism evidence="2 3">
    <name type="scientific">Phytophthora pseudosyringae</name>
    <dbReference type="NCBI Taxonomy" id="221518"/>
    <lineage>
        <taxon>Eukaryota</taxon>
        <taxon>Sar</taxon>
        <taxon>Stramenopiles</taxon>
        <taxon>Oomycota</taxon>
        <taxon>Peronosporomycetes</taxon>
        <taxon>Peronosporales</taxon>
        <taxon>Peronosporaceae</taxon>
        <taxon>Phytophthora</taxon>
    </lineage>
</organism>
<dbReference type="EMBL" id="JAGDFM010000399">
    <property type="protein sequence ID" value="KAG7378747.1"/>
    <property type="molecule type" value="Genomic_DNA"/>
</dbReference>
<dbReference type="AlphaFoldDB" id="A0A8T1VBN8"/>
<gene>
    <name evidence="2" type="ORF">PHYPSEUDO_009521</name>
</gene>
<sequence length="173" mass="18625">MGRALDWRRGLISTSARGRDCQPSAFVWARKAQRQRGARRLATVQAIFQPPTSCRRGTPAAPTRTTIVALLAPEKGATTGTSLARTIAEPRLLEPDQQPPRLDNRAQAASGTPAPKDTAPRSGGSQTPSARCHLPRPGAAVATALFLPDQLAVWMRPASARLGPARRSPRRRQ</sequence>
<comment type="caution">
    <text evidence="2">The sequence shown here is derived from an EMBL/GenBank/DDBJ whole genome shotgun (WGS) entry which is preliminary data.</text>
</comment>
<protein>
    <submittedName>
        <fullName evidence="2">Uncharacterized protein</fullName>
    </submittedName>
</protein>